<dbReference type="EMBL" id="WNKZ01000013">
    <property type="protein sequence ID" value="MTV52523.1"/>
    <property type="molecule type" value="Genomic_DNA"/>
</dbReference>
<name>A0A6I3STK4_9BURK</name>
<sequence length="293" mass="32451">MEGGAGRLHLHAGDGVRRAGGHQYRQGRRGDDSRRPATGGPVKRLAVAALAACWIPAVLAAQFNVLVFTKTAGWHHESVHAGVAAMQQLGKLHDFDVFWTADAGRVFNDRELAKYQAVVFMLTTGDVLDADQQAAFERYIRSGGGYVGVHSAADTEYGWPWYRQLAGHMFHTHPPVQTASLKVEDAGFPGMERFAPRNLFTEEWYEFHPAESSKLHYLLTVDESSYQPAVVKDRPGRGMGSFHPVSWYQQHDGGRAFYTALGHLPATYEDAVFRHHLYGGIYWAATGKGVKAK</sequence>
<organism evidence="3 4">
    <name type="scientific">Pseudoduganella buxea</name>
    <dbReference type="NCBI Taxonomy" id="1949069"/>
    <lineage>
        <taxon>Bacteria</taxon>
        <taxon>Pseudomonadati</taxon>
        <taxon>Pseudomonadota</taxon>
        <taxon>Betaproteobacteria</taxon>
        <taxon>Burkholderiales</taxon>
        <taxon>Oxalobacteraceae</taxon>
        <taxon>Telluria group</taxon>
        <taxon>Pseudoduganella</taxon>
    </lineage>
</organism>
<dbReference type="SUPFAM" id="SSF52317">
    <property type="entry name" value="Class I glutamine amidotransferase-like"/>
    <property type="match status" value="1"/>
</dbReference>
<dbReference type="Pfam" id="PF06283">
    <property type="entry name" value="ThuA"/>
    <property type="match status" value="1"/>
</dbReference>
<dbReference type="AlphaFoldDB" id="A0A6I3STK4"/>
<evidence type="ECO:0000259" key="2">
    <source>
        <dbReference type="Pfam" id="PF06283"/>
    </source>
</evidence>
<dbReference type="Proteomes" id="UP000430634">
    <property type="component" value="Unassembled WGS sequence"/>
</dbReference>
<comment type="caution">
    <text evidence="3">The sequence shown here is derived from an EMBL/GenBank/DDBJ whole genome shotgun (WGS) entry which is preliminary data.</text>
</comment>
<proteinExistence type="predicted"/>
<evidence type="ECO:0000313" key="4">
    <source>
        <dbReference type="Proteomes" id="UP000430634"/>
    </source>
</evidence>
<protein>
    <submittedName>
        <fullName evidence="3">ThuA domain-containing protein</fullName>
    </submittedName>
</protein>
<dbReference type="InterPro" id="IPR029062">
    <property type="entry name" value="Class_I_gatase-like"/>
</dbReference>
<gene>
    <name evidence="3" type="ORF">GM672_07215</name>
</gene>
<feature type="region of interest" description="Disordered" evidence="1">
    <location>
        <begin position="17"/>
        <end position="38"/>
    </location>
</feature>
<dbReference type="OrthoDB" id="338827at2"/>
<feature type="domain" description="ThuA-like" evidence="2">
    <location>
        <begin position="64"/>
        <end position="284"/>
    </location>
</feature>
<evidence type="ECO:0000313" key="3">
    <source>
        <dbReference type="EMBL" id="MTV52523.1"/>
    </source>
</evidence>
<dbReference type="PANTHER" id="PTHR40469">
    <property type="entry name" value="SECRETED GLYCOSYL HYDROLASE"/>
    <property type="match status" value="1"/>
</dbReference>
<reference evidence="3 4" key="1">
    <citation type="submission" date="2019-11" db="EMBL/GenBank/DDBJ databases">
        <title>Type strains purchased from KCTC, JCM and DSMZ.</title>
        <authorList>
            <person name="Lu H."/>
        </authorList>
    </citation>
    <scope>NUCLEOTIDE SEQUENCE [LARGE SCALE GENOMIC DNA]</scope>
    <source>
        <strain evidence="3 4">KCTC 52429</strain>
    </source>
</reference>
<dbReference type="InterPro" id="IPR029010">
    <property type="entry name" value="ThuA-like"/>
</dbReference>
<dbReference type="PANTHER" id="PTHR40469:SF2">
    <property type="entry name" value="GALACTOSE-BINDING DOMAIN-LIKE SUPERFAMILY PROTEIN"/>
    <property type="match status" value="1"/>
</dbReference>
<evidence type="ECO:0000256" key="1">
    <source>
        <dbReference type="SAM" id="MobiDB-lite"/>
    </source>
</evidence>
<dbReference type="Gene3D" id="3.40.50.880">
    <property type="match status" value="1"/>
</dbReference>
<accession>A0A6I3STK4</accession>